<dbReference type="EC" id="2.1.2.11" evidence="4 9"/>
<evidence type="ECO:0000256" key="1">
    <source>
        <dbReference type="ARBA" id="ARBA00005033"/>
    </source>
</evidence>
<dbReference type="InterPro" id="IPR003700">
    <property type="entry name" value="Pantoate_hydroxy_MeTrfase"/>
</dbReference>
<reference evidence="10" key="1">
    <citation type="journal article" date="2020" name="mSystems">
        <title>Genome- and Community-Level Interaction Insights into Carbon Utilization and Element Cycling Functions of Hydrothermarchaeota in Hydrothermal Sediment.</title>
        <authorList>
            <person name="Zhou Z."/>
            <person name="Liu Y."/>
            <person name="Xu W."/>
            <person name="Pan J."/>
            <person name="Luo Z.H."/>
            <person name="Li M."/>
        </authorList>
    </citation>
    <scope>NUCLEOTIDE SEQUENCE [LARGE SCALE GENOMIC DNA]</scope>
    <source>
        <strain evidence="10">HyVt-233</strain>
    </source>
</reference>
<dbReference type="GO" id="GO:0000287">
    <property type="term" value="F:magnesium ion binding"/>
    <property type="evidence" value="ECO:0007669"/>
    <property type="project" value="TreeGrafter"/>
</dbReference>
<dbReference type="PANTHER" id="PTHR20881:SF0">
    <property type="entry name" value="3-METHYL-2-OXOBUTANOATE HYDROXYMETHYLTRANSFERASE"/>
    <property type="match status" value="1"/>
</dbReference>
<evidence type="ECO:0000256" key="6">
    <source>
        <dbReference type="ARBA" id="ARBA00022679"/>
    </source>
</evidence>
<dbReference type="CDD" id="cd06557">
    <property type="entry name" value="KPHMT-like"/>
    <property type="match status" value="1"/>
</dbReference>
<dbReference type="GO" id="GO:0015940">
    <property type="term" value="P:pantothenate biosynthetic process"/>
    <property type="evidence" value="ECO:0007669"/>
    <property type="project" value="UniProtKB-UniRule"/>
</dbReference>
<protein>
    <recommendedName>
        <fullName evidence="8 9">3-methyl-2-oxobutanoate hydroxymethyltransferase</fullName>
        <ecNumber evidence="4 9">2.1.2.11</ecNumber>
    </recommendedName>
</protein>
<dbReference type="AlphaFoldDB" id="A0A7C0U1A3"/>
<evidence type="ECO:0000256" key="9">
    <source>
        <dbReference type="NCBIfam" id="TIGR00222"/>
    </source>
</evidence>
<evidence type="ECO:0000256" key="7">
    <source>
        <dbReference type="ARBA" id="ARBA00056497"/>
    </source>
</evidence>
<dbReference type="NCBIfam" id="NF001452">
    <property type="entry name" value="PRK00311.1"/>
    <property type="match status" value="1"/>
</dbReference>
<gene>
    <name evidence="10" type="primary">panB</name>
    <name evidence="10" type="ORF">ENG63_00540</name>
</gene>
<feature type="non-terminal residue" evidence="10">
    <location>
        <position position="200"/>
    </location>
</feature>
<evidence type="ECO:0000256" key="5">
    <source>
        <dbReference type="ARBA" id="ARBA00022655"/>
    </source>
</evidence>
<comment type="subunit">
    <text evidence="3">Homodecamer; pentamer of dimers.</text>
</comment>
<comment type="function">
    <text evidence="7">Catalyzes the reversible reaction in which hydroxymethyl group from 5,10-methylenetetrahydrofolate is transferred onto alpha-ketoisovalerate to form ketopantoate.</text>
</comment>
<evidence type="ECO:0000313" key="10">
    <source>
        <dbReference type="EMBL" id="HDD43336.1"/>
    </source>
</evidence>
<keyword evidence="6 10" id="KW-0808">Transferase</keyword>
<name>A0A7C0U1A3_DESA2</name>
<dbReference type="Pfam" id="PF02548">
    <property type="entry name" value="Pantoate_transf"/>
    <property type="match status" value="1"/>
</dbReference>
<evidence type="ECO:0000256" key="2">
    <source>
        <dbReference type="ARBA" id="ARBA00008676"/>
    </source>
</evidence>
<accession>A0A7C0U1A3</accession>
<comment type="caution">
    <text evidence="10">The sequence shown here is derived from an EMBL/GenBank/DDBJ whole genome shotgun (WGS) entry which is preliminary data.</text>
</comment>
<dbReference type="GO" id="GO:0003864">
    <property type="term" value="F:3-methyl-2-oxobutanoate hydroxymethyltransferase activity"/>
    <property type="evidence" value="ECO:0007669"/>
    <property type="project" value="UniProtKB-UniRule"/>
</dbReference>
<comment type="pathway">
    <text evidence="1">Cofactor biosynthesis; (R)-pantothenate biosynthesis; (R)-pantoate from 3-methyl-2-oxobutanoate: step 1/2.</text>
</comment>
<dbReference type="Proteomes" id="UP000886289">
    <property type="component" value="Unassembled WGS sequence"/>
</dbReference>
<dbReference type="SUPFAM" id="SSF51621">
    <property type="entry name" value="Phosphoenolpyruvate/pyruvate domain"/>
    <property type="match status" value="1"/>
</dbReference>
<keyword evidence="5" id="KW-0566">Pantothenate biosynthesis</keyword>
<dbReference type="NCBIfam" id="TIGR00222">
    <property type="entry name" value="panB"/>
    <property type="match status" value="1"/>
</dbReference>
<dbReference type="FunFam" id="3.20.20.60:FF:000003">
    <property type="entry name" value="3-methyl-2-oxobutanoate hydroxymethyltransferase"/>
    <property type="match status" value="1"/>
</dbReference>
<comment type="similarity">
    <text evidence="2">Belongs to the PanB family.</text>
</comment>
<dbReference type="InterPro" id="IPR040442">
    <property type="entry name" value="Pyrv_kinase-like_dom_sf"/>
</dbReference>
<evidence type="ECO:0000256" key="4">
    <source>
        <dbReference type="ARBA" id="ARBA00012618"/>
    </source>
</evidence>
<dbReference type="Gene3D" id="3.20.20.60">
    <property type="entry name" value="Phosphoenolpyruvate-binding domains"/>
    <property type="match status" value="1"/>
</dbReference>
<dbReference type="PANTHER" id="PTHR20881">
    <property type="entry name" value="3-METHYL-2-OXOBUTANOATE HYDROXYMETHYLTRANSFERASE"/>
    <property type="match status" value="1"/>
</dbReference>
<evidence type="ECO:0000256" key="8">
    <source>
        <dbReference type="ARBA" id="ARBA00071315"/>
    </source>
</evidence>
<dbReference type="EMBL" id="DRBS01000021">
    <property type="protein sequence ID" value="HDD43336.1"/>
    <property type="molecule type" value="Genomic_DNA"/>
</dbReference>
<proteinExistence type="inferred from homology"/>
<organism evidence="10">
    <name type="scientific">Desulfofervidus auxilii</name>
    <dbReference type="NCBI Taxonomy" id="1621989"/>
    <lineage>
        <taxon>Bacteria</taxon>
        <taxon>Pseudomonadati</taxon>
        <taxon>Thermodesulfobacteriota</taxon>
        <taxon>Candidatus Desulfofervidia</taxon>
        <taxon>Candidatus Desulfofervidales</taxon>
        <taxon>Candidatus Desulfofervidaceae</taxon>
        <taxon>Candidatus Desulfofervidus</taxon>
    </lineage>
</organism>
<dbReference type="InterPro" id="IPR015813">
    <property type="entry name" value="Pyrv/PenolPyrv_kinase-like_dom"/>
</dbReference>
<evidence type="ECO:0000256" key="3">
    <source>
        <dbReference type="ARBA" id="ARBA00011424"/>
    </source>
</evidence>
<sequence length="200" mass="21756">MKKITLLDLKTKKEKKEKITMLTAYDYPLARLVDEVGIDTILVGDSLGMVVLGYENTLPVTMTEMLHHIKAVKRGVKRAFLIGDLPFMSYQASIKEAVKNAGRFMKAGCDAVKLEGGKEVVDKIKAIVDAGIPVLAHIGLTPQSLSKLGGYRVQGTDVKSAIRLIEDALALEEAGAFGVVLECIPYQLAKLITEKLSIIT</sequence>